<evidence type="ECO:0000256" key="10">
    <source>
        <dbReference type="ARBA" id="ARBA00023136"/>
    </source>
</evidence>
<keyword evidence="14" id="KW-1185">Reference proteome</keyword>
<dbReference type="InterPro" id="IPR036396">
    <property type="entry name" value="Cyt_P450_sf"/>
</dbReference>
<organism evidence="13 14">
    <name type="scientific">Pyrus ussuriensis x Pyrus communis</name>
    <dbReference type="NCBI Taxonomy" id="2448454"/>
    <lineage>
        <taxon>Eukaryota</taxon>
        <taxon>Viridiplantae</taxon>
        <taxon>Streptophyta</taxon>
        <taxon>Embryophyta</taxon>
        <taxon>Tracheophyta</taxon>
        <taxon>Spermatophyta</taxon>
        <taxon>Magnoliopsida</taxon>
        <taxon>eudicotyledons</taxon>
        <taxon>Gunneridae</taxon>
        <taxon>Pentapetalae</taxon>
        <taxon>rosids</taxon>
        <taxon>fabids</taxon>
        <taxon>Rosales</taxon>
        <taxon>Rosaceae</taxon>
        <taxon>Amygdaloideae</taxon>
        <taxon>Maleae</taxon>
        <taxon>Pyrus</taxon>
    </lineage>
</organism>
<dbReference type="GO" id="GO:0016705">
    <property type="term" value="F:oxidoreductase activity, acting on paired donors, with incorporation or reduction of molecular oxygen"/>
    <property type="evidence" value="ECO:0007669"/>
    <property type="project" value="InterPro"/>
</dbReference>
<gene>
    <name evidence="13" type="ORF">D8674_020511</name>
</gene>
<keyword evidence="6 12" id="KW-1133">Transmembrane helix</keyword>
<evidence type="ECO:0000313" key="13">
    <source>
        <dbReference type="EMBL" id="KAB2626893.1"/>
    </source>
</evidence>
<proteinExistence type="inferred from homology"/>
<dbReference type="PRINTS" id="PR00463">
    <property type="entry name" value="EP450I"/>
</dbReference>
<dbReference type="GO" id="GO:0005506">
    <property type="term" value="F:iron ion binding"/>
    <property type="evidence" value="ECO:0007669"/>
    <property type="project" value="InterPro"/>
</dbReference>
<dbReference type="EMBL" id="SMOL01000157">
    <property type="protein sequence ID" value="KAB2626893.1"/>
    <property type="molecule type" value="Genomic_DNA"/>
</dbReference>
<dbReference type="GO" id="GO:0020037">
    <property type="term" value="F:heme binding"/>
    <property type="evidence" value="ECO:0007669"/>
    <property type="project" value="InterPro"/>
</dbReference>
<keyword evidence="9" id="KW-0503">Monooxygenase</keyword>
<dbReference type="PRINTS" id="PR00385">
    <property type="entry name" value="P450"/>
</dbReference>
<keyword evidence="8 11" id="KW-0408">Iron</keyword>
<comment type="subcellular location">
    <subcellularLocation>
        <location evidence="1">Membrane</location>
        <topology evidence="1">Single-pass membrane protein</topology>
    </subcellularLocation>
</comment>
<dbReference type="OrthoDB" id="1470350at2759"/>
<name>A0A5N5HJV6_9ROSA</name>
<dbReference type="Proteomes" id="UP000327157">
    <property type="component" value="Chromosome 2"/>
</dbReference>
<sequence length="505" mass="56118">MEGEVAGVAATKIILSVLVGGFLVLFFYLCELVFFRPKRLRSKLQKQGIRGSPPSFLLGNLPAIKSLIKSKSQSTATETVYHDGVDVAAYISHEWPSKTWNPSMTSKVLGPLLGKGLVSSNGSKWAHQRRVIAPELCLDKVEGMVHMMVESTTSMLRTWESKIESHGGIAEIGVDEYLSNLAADIISRACFQRNYHQGEEIFLKLRTLRNLLCKELMTGIPGLRETWRLEKEINSMILKVVKQRVEAAYEKDLVQMILEGAKNSADNSALLHKNFIVDNCKTLFFAGHDTTALATSWALTLLAAHPDWQARACAEVLEICRDKPLDADMLRSMKVLKMVIHEVLCLYLLGPFAARDAFETITLKNTVIPKGCNPDIWGPDAHKFNPERFSNGILKACQPPQAHMPFGMGANICAGQHLAMTELKVILALSLSKFCFSLSPAYQHSPVYNLATAPEHGILLHVKRVTRFTHYSDALPWMQGPTISLKGHHVAPPTAVTVIVRRPKF</sequence>
<evidence type="ECO:0000256" key="5">
    <source>
        <dbReference type="ARBA" id="ARBA00022723"/>
    </source>
</evidence>
<dbReference type="InterPro" id="IPR002401">
    <property type="entry name" value="Cyt_P450_E_grp-I"/>
</dbReference>
<keyword evidence="3 11" id="KW-0349">Heme</keyword>
<evidence type="ECO:0000256" key="9">
    <source>
        <dbReference type="ARBA" id="ARBA00023033"/>
    </source>
</evidence>
<keyword evidence="5 11" id="KW-0479">Metal-binding</keyword>
<evidence type="ECO:0000256" key="4">
    <source>
        <dbReference type="ARBA" id="ARBA00022692"/>
    </source>
</evidence>
<dbReference type="GO" id="GO:0004497">
    <property type="term" value="F:monooxygenase activity"/>
    <property type="evidence" value="ECO:0007669"/>
    <property type="project" value="UniProtKB-KW"/>
</dbReference>
<keyword evidence="7" id="KW-0560">Oxidoreductase</keyword>
<reference evidence="13 14" key="1">
    <citation type="submission" date="2019-09" db="EMBL/GenBank/DDBJ databases">
        <authorList>
            <person name="Ou C."/>
        </authorList>
    </citation>
    <scope>NUCLEOTIDE SEQUENCE [LARGE SCALE GENOMIC DNA]</scope>
    <source>
        <strain evidence="13">S2</strain>
        <tissue evidence="13">Leaf</tissue>
    </source>
</reference>
<accession>A0A5N5HJV6</accession>
<dbReference type="AlphaFoldDB" id="A0A5N5HJV6"/>
<dbReference type="InterPro" id="IPR001128">
    <property type="entry name" value="Cyt_P450"/>
</dbReference>
<dbReference type="GO" id="GO:0016020">
    <property type="term" value="C:membrane"/>
    <property type="evidence" value="ECO:0007669"/>
    <property type="project" value="UniProtKB-SubCell"/>
</dbReference>
<protein>
    <submittedName>
        <fullName evidence="13">Cytochrome P450 734A1-like</fullName>
    </submittedName>
</protein>
<evidence type="ECO:0000256" key="1">
    <source>
        <dbReference type="ARBA" id="ARBA00004167"/>
    </source>
</evidence>
<dbReference type="Gene3D" id="1.10.630.10">
    <property type="entry name" value="Cytochrome P450"/>
    <property type="match status" value="1"/>
</dbReference>
<dbReference type="InterPro" id="IPR050665">
    <property type="entry name" value="Cytochrome_P450_Monooxygen"/>
</dbReference>
<comment type="caution">
    <text evidence="13">The sequence shown here is derived from an EMBL/GenBank/DDBJ whole genome shotgun (WGS) entry which is preliminary data.</text>
</comment>
<reference evidence="13 14" key="3">
    <citation type="submission" date="2019-11" db="EMBL/GenBank/DDBJ databases">
        <title>A de novo genome assembly of a pear dwarfing rootstock.</title>
        <authorList>
            <person name="Wang F."/>
            <person name="Wang J."/>
            <person name="Li S."/>
            <person name="Zhang Y."/>
            <person name="Fang M."/>
            <person name="Ma L."/>
            <person name="Zhao Y."/>
            <person name="Jiang S."/>
        </authorList>
    </citation>
    <scope>NUCLEOTIDE SEQUENCE [LARGE SCALE GENOMIC DNA]</scope>
    <source>
        <strain evidence="13">S2</strain>
        <tissue evidence="13">Leaf</tissue>
    </source>
</reference>
<dbReference type="PANTHER" id="PTHR24282">
    <property type="entry name" value="CYTOCHROME P450 FAMILY MEMBER"/>
    <property type="match status" value="1"/>
</dbReference>
<dbReference type="Pfam" id="PF00067">
    <property type="entry name" value="p450"/>
    <property type="match status" value="1"/>
</dbReference>
<evidence type="ECO:0000256" key="6">
    <source>
        <dbReference type="ARBA" id="ARBA00022989"/>
    </source>
</evidence>
<evidence type="ECO:0000256" key="8">
    <source>
        <dbReference type="ARBA" id="ARBA00023004"/>
    </source>
</evidence>
<evidence type="ECO:0000256" key="12">
    <source>
        <dbReference type="SAM" id="Phobius"/>
    </source>
</evidence>
<reference evidence="14" key="2">
    <citation type="submission" date="2019-10" db="EMBL/GenBank/DDBJ databases">
        <title>A de novo genome assembly of a pear dwarfing rootstock.</title>
        <authorList>
            <person name="Wang F."/>
            <person name="Wang J."/>
            <person name="Li S."/>
            <person name="Zhang Y."/>
            <person name="Fang M."/>
            <person name="Ma L."/>
            <person name="Zhao Y."/>
            <person name="Jiang S."/>
        </authorList>
    </citation>
    <scope>NUCLEOTIDE SEQUENCE [LARGE SCALE GENOMIC DNA]</scope>
</reference>
<keyword evidence="4 12" id="KW-0812">Transmembrane</keyword>
<evidence type="ECO:0000313" key="14">
    <source>
        <dbReference type="Proteomes" id="UP000327157"/>
    </source>
</evidence>
<comment type="cofactor">
    <cofactor evidence="11">
        <name>heme</name>
        <dbReference type="ChEBI" id="CHEBI:30413"/>
    </cofactor>
</comment>
<evidence type="ECO:0000256" key="2">
    <source>
        <dbReference type="ARBA" id="ARBA00010617"/>
    </source>
</evidence>
<feature type="transmembrane region" description="Helical" evidence="12">
    <location>
        <begin position="13"/>
        <end position="35"/>
    </location>
</feature>
<comment type="similarity">
    <text evidence="2">Belongs to the cytochrome P450 family.</text>
</comment>
<keyword evidence="10 12" id="KW-0472">Membrane</keyword>
<evidence type="ECO:0000256" key="3">
    <source>
        <dbReference type="ARBA" id="ARBA00022617"/>
    </source>
</evidence>
<evidence type="ECO:0000256" key="11">
    <source>
        <dbReference type="PIRSR" id="PIRSR602401-1"/>
    </source>
</evidence>
<dbReference type="SUPFAM" id="SSF48264">
    <property type="entry name" value="Cytochrome P450"/>
    <property type="match status" value="1"/>
</dbReference>
<dbReference type="PANTHER" id="PTHR24282:SF260">
    <property type="entry name" value="CYTOCHROME P450 714C2-LIKE"/>
    <property type="match status" value="1"/>
</dbReference>
<evidence type="ECO:0000256" key="7">
    <source>
        <dbReference type="ARBA" id="ARBA00023002"/>
    </source>
</evidence>
<feature type="binding site" description="axial binding residue" evidence="11">
    <location>
        <position position="413"/>
    </location>
    <ligand>
        <name>heme</name>
        <dbReference type="ChEBI" id="CHEBI:30413"/>
    </ligand>
    <ligandPart>
        <name>Fe</name>
        <dbReference type="ChEBI" id="CHEBI:18248"/>
    </ligandPart>
</feature>